<gene>
    <name evidence="1" type="ORF">TWF696_001077</name>
</gene>
<keyword evidence="2" id="KW-1185">Reference proteome</keyword>
<sequence length="130" mass="12986">MDLPPSSQGTSVNVDADVNGNHVPLYASGSHGLAPNRILLLAAVIAAGYLLSRAMPVAHAAVLQSPMASNQSNEAEAVAIASGQAATLSGQAAGGLTNSTSLLKGLATQAGSWIKSLFPKKIAGPDNTVL</sequence>
<protein>
    <submittedName>
        <fullName evidence="1">Uncharacterized protein</fullName>
    </submittedName>
</protein>
<organism evidence="1 2">
    <name type="scientific">Orbilia brochopaga</name>
    <dbReference type="NCBI Taxonomy" id="3140254"/>
    <lineage>
        <taxon>Eukaryota</taxon>
        <taxon>Fungi</taxon>
        <taxon>Dikarya</taxon>
        <taxon>Ascomycota</taxon>
        <taxon>Pezizomycotina</taxon>
        <taxon>Orbiliomycetes</taxon>
        <taxon>Orbiliales</taxon>
        <taxon>Orbiliaceae</taxon>
        <taxon>Orbilia</taxon>
    </lineage>
</organism>
<dbReference type="Proteomes" id="UP001375240">
    <property type="component" value="Unassembled WGS sequence"/>
</dbReference>
<name>A0AAV9VEF9_9PEZI</name>
<accession>A0AAV9VEF9</accession>
<proteinExistence type="predicted"/>
<dbReference type="AlphaFoldDB" id="A0AAV9VEF9"/>
<evidence type="ECO:0000313" key="1">
    <source>
        <dbReference type="EMBL" id="KAK6359953.1"/>
    </source>
</evidence>
<reference evidence="1 2" key="1">
    <citation type="submission" date="2019-10" db="EMBL/GenBank/DDBJ databases">
        <authorList>
            <person name="Palmer J.M."/>
        </authorList>
    </citation>
    <scope>NUCLEOTIDE SEQUENCE [LARGE SCALE GENOMIC DNA]</scope>
    <source>
        <strain evidence="1 2">TWF696</strain>
    </source>
</reference>
<comment type="caution">
    <text evidence="1">The sequence shown here is derived from an EMBL/GenBank/DDBJ whole genome shotgun (WGS) entry which is preliminary data.</text>
</comment>
<evidence type="ECO:0000313" key="2">
    <source>
        <dbReference type="Proteomes" id="UP001375240"/>
    </source>
</evidence>
<dbReference type="EMBL" id="JAVHNQ010000001">
    <property type="protein sequence ID" value="KAK6359953.1"/>
    <property type="molecule type" value="Genomic_DNA"/>
</dbReference>